<reference evidence="1" key="1">
    <citation type="submission" date="2018-12" db="EMBL/GenBank/DDBJ databases">
        <title>Novel natural products biosynthetic potential of the class Ktedonobacteria.</title>
        <authorList>
            <person name="Zheng Y."/>
            <person name="Saitou A."/>
            <person name="Wang C.M."/>
            <person name="Toyoda A."/>
            <person name="Minakuchi Y."/>
            <person name="Sekiguchi Y."/>
            <person name="Ueda K."/>
            <person name="Takano H."/>
            <person name="Sakai Y."/>
            <person name="Yokota A."/>
            <person name="Yabe S."/>
        </authorList>
    </citation>
    <scope>NUCLEOTIDE SEQUENCE</scope>
    <source>
        <strain evidence="1">COM3</strain>
    </source>
</reference>
<evidence type="ECO:0000313" key="1">
    <source>
        <dbReference type="EMBL" id="BBH87993.1"/>
    </source>
</evidence>
<organism evidence="1">
    <name type="scientific">Thermosporothrix sp. COM3</name>
    <dbReference type="NCBI Taxonomy" id="2490863"/>
    <lineage>
        <taxon>Bacteria</taxon>
        <taxon>Bacillati</taxon>
        <taxon>Chloroflexota</taxon>
        <taxon>Ktedonobacteria</taxon>
        <taxon>Ktedonobacterales</taxon>
        <taxon>Thermosporotrichaceae</taxon>
        <taxon>Thermosporothrix</taxon>
    </lineage>
</organism>
<dbReference type="AlphaFoldDB" id="A0A455SHP1"/>
<name>A0A455SHP1_9CHLR</name>
<accession>A0A455SHP1</accession>
<proteinExistence type="predicted"/>
<dbReference type="EMBL" id="AP019376">
    <property type="protein sequence ID" value="BBH87993.1"/>
    <property type="molecule type" value="Genomic_DNA"/>
</dbReference>
<sequence>MKAEDKLGSSILCKHIPAHPDQKRWMGRERVKNALHRRSYRLLYVSFLNRDLSMRQKKKMSFFCRGEPEPG</sequence>
<protein>
    <submittedName>
        <fullName evidence="1">Uncharacterized protein</fullName>
    </submittedName>
</protein>
<gene>
    <name evidence="1" type="ORF">KTC_27440</name>
</gene>